<dbReference type="Proteomes" id="UP000176377">
    <property type="component" value="Unassembled WGS sequence"/>
</dbReference>
<evidence type="ECO:0008006" key="3">
    <source>
        <dbReference type="Google" id="ProtNLM"/>
    </source>
</evidence>
<dbReference type="EMBL" id="MFLA01000032">
    <property type="protein sequence ID" value="OGG58593.1"/>
    <property type="molecule type" value="Genomic_DNA"/>
</dbReference>
<organism evidence="1 2">
    <name type="scientific">Candidatus Kaiserbacteria bacterium RIFCSPHIGHO2_01_FULL_56_24</name>
    <dbReference type="NCBI Taxonomy" id="1798487"/>
    <lineage>
        <taxon>Bacteria</taxon>
        <taxon>Candidatus Kaiseribacteriota</taxon>
    </lineage>
</organism>
<name>A0A1F6DAX9_9BACT</name>
<protein>
    <recommendedName>
        <fullName evidence="3">Phosphoglycerate mutase</fullName>
    </recommendedName>
</protein>
<dbReference type="InterPro" id="IPR013078">
    <property type="entry name" value="His_Pase_superF_clade-1"/>
</dbReference>
<evidence type="ECO:0000313" key="2">
    <source>
        <dbReference type="Proteomes" id="UP000176377"/>
    </source>
</evidence>
<evidence type="ECO:0000313" key="1">
    <source>
        <dbReference type="EMBL" id="OGG58593.1"/>
    </source>
</evidence>
<sequence>MNNTLYFLRHGHTQVDKNIPISRWKLSDVGHAQAAEVARNENFKDIDVIVISGEDKAYQTAEHLIQHLQSQGRKIEVIRESKINELGRDRGGFLDKEKYEEVAKRSLSNPEESINGWEPAARARERFTNGVEEIDQRFEGKKIAFVGHGYTMNMYFAQKMGELERVYERLHTNDFCDWGVVRDGKVVKDLGPDLGRVGERLV</sequence>
<dbReference type="AlphaFoldDB" id="A0A1F6DAX9"/>
<dbReference type="Pfam" id="PF00300">
    <property type="entry name" value="His_Phos_1"/>
    <property type="match status" value="1"/>
</dbReference>
<dbReference type="Gene3D" id="3.40.50.1240">
    <property type="entry name" value="Phosphoglycerate mutase-like"/>
    <property type="match status" value="1"/>
</dbReference>
<dbReference type="SUPFAM" id="SSF53254">
    <property type="entry name" value="Phosphoglycerate mutase-like"/>
    <property type="match status" value="1"/>
</dbReference>
<comment type="caution">
    <text evidence="1">The sequence shown here is derived from an EMBL/GenBank/DDBJ whole genome shotgun (WGS) entry which is preliminary data.</text>
</comment>
<dbReference type="InterPro" id="IPR029033">
    <property type="entry name" value="His_PPase_superfam"/>
</dbReference>
<gene>
    <name evidence="1" type="ORF">A2765_02630</name>
</gene>
<proteinExistence type="predicted"/>
<accession>A0A1F6DAX9</accession>
<dbReference type="SMART" id="SM00855">
    <property type="entry name" value="PGAM"/>
    <property type="match status" value="1"/>
</dbReference>
<reference evidence="1 2" key="1">
    <citation type="journal article" date="2016" name="Nat. Commun.">
        <title>Thousands of microbial genomes shed light on interconnected biogeochemical processes in an aquifer system.</title>
        <authorList>
            <person name="Anantharaman K."/>
            <person name="Brown C.T."/>
            <person name="Hug L.A."/>
            <person name="Sharon I."/>
            <person name="Castelle C.J."/>
            <person name="Probst A.J."/>
            <person name="Thomas B.C."/>
            <person name="Singh A."/>
            <person name="Wilkins M.J."/>
            <person name="Karaoz U."/>
            <person name="Brodie E.L."/>
            <person name="Williams K.H."/>
            <person name="Hubbard S.S."/>
            <person name="Banfield J.F."/>
        </authorList>
    </citation>
    <scope>NUCLEOTIDE SEQUENCE [LARGE SCALE GENOMIC DNA]</scope>
</reference>